<accession>A0A2T5ME91</accession>
<proteinExistence type="predicted"/>
<dbReference type="OrthoDB" id="5853561at2"/>
<dbReference type="PANTHER" id="PTHR43798:SF33">
    <property type="entry name" value="HYDROLASE, PUTATIVE (AFU_ORTHOLOGUE AFUA_2G14860)-RELATED"/>
    <property type="match status" value="1"/>
</dbReference>
<dbReference type="Gene3D" id="3.40.50.1820">
    <property type="entry name" value="alpha/beta hydrolase"/>
    <property type="match status" value="1"/>
</dbReference>
<feature type="domain" description="AB hydrolase-1" evidence="1">
    <location>
        <begin position="22"/>
        <end position="260"/>
    </location>
</feature>
<comment type="caution">
    <text evidence="2">The sequence shown here is derived from an EMBL/GenBank/DDBJ whole genome shotgun (WGS) entry which is preliminary data.</text>
</comment>
<dbReference type="PANTHER" id="PTHR43798">
    <property type="entry name" value="MONOACYLGLYCEROL LIPASE"/>
    <property type="match status" value="1"/>
</dbReference>
<sequence length="275" mass="30671">MLTVETTLPFPEVYEGGSGEIMVLVHGFTETWRVWIPILKLLEPHYRIIAPTLPGHIGGLPINEPGSPKAIFDLLEKQLRERGITQAHFVGQSLGGWAALEMARRGIARSAMGLSPAGGFRDGQVTVEFKKKSRLILKVLPYVIPLVLFAARFPRLRKMILAGDMQNGDRAPYAVVKDRLTRVKKMTIIEEFLDADLSPMKPLPADNKVPLRVVWCEKDTTLRFDECGQPLLDALGLKTHGVLKGCGHNPMFDDPEAVAKEILDFARSVERDEKK</sequence>
<dbReference type="GO" id="GO:0016020">
    <property type="term" value="C:membrane"/>
    <property type="evidence" value="ECO:0007669"/>
    <property type="project" value="TreeGrafter"/>
</dbReference>
<gene>
    <name evidence="2" type="ORF">CJD38_11355</name>
</gene>
<evidence type="ECO:0000313" key="2">
    <source>
        <dbReference type="EMBL" id="PTU30901.1"/>
    </source>
</evidence>
<evidence type="ECO:0000313" key="3">
    <source>
        <dbReference type="Proteomes" id="UP000244248"/>
    </source>
</evidence>
<dbReference type="EMBL" id="QANS01000004">
    <property type="protein sequence ID" value="PTU30901.1"/>
    <property type="molecule type" value="Genomic_DNA"/>
</dbReference>
<dbReference type="AlphaFoldDB" id="A0A2T5ME91"/>
<dbReference type="InterPro" id="IPR050266">
    <property type="entry name" value="AB_hydrolase_sf"/>
</dbReference>
<dbReference type="InterPro" id="IPR029058">
    <property type="entry name" value="AB_hydrolase_fold"/>
</dbReference>
<evidence type="ECO:0000259" key="1">
    <source>
        <dbReference type="Pfam" id="PF12697"/>
    </source>
</evidence>
<reference evidence="2 3" key="1">
    <citation type="submission" date="2018-04" db="EMBL/GenBank/DDBJ databases">
        <title>Novel species isolated from glacier.</title>
        <authorList>
            <person name="Liu Q."/>
            <person name="Xin Y.-H."/>
        </authorList>
    </citation>
    <scope>NUCLEOTIDE SEQUENCE [LARGE SCALE GENOMIC DNA]</scope>
    <source>
        <strain evidence="2 3">GT1R17</strain>
    </source>
</reference>
<dbReference type="SUPFAM" id="SSF53474">
    <property type="entry name" value="alpha/beta-Hydrolases"/>
    <property type="match status" value="1"/>
</dbReference>
<dbReference type="InterPro" id="IPR000073">
    <property type="entry name" value="AB_hydrolase_1"/>
</dbReference>
<name>A0A2T5ME91_9GAMM</name>
<protein>
    <recommendedName>
        <fullName evidence="1">AB hydrolase-1 domain-containing protein</fullName>
    </recommendedName>
</protein>
<keyword evidence="3" id="KW-1185">Reference proteome</keyword>
<organism evidence="2 3">
    <name type="scientific">Stenotrophobium rhamnosiphilum</name>
    <dbReference type="NCBI Taxonomy" id="2029166"/>
    <lineage>
        <taxon>Bacteria</taxon>
        <taxon>Pseudomonadati</taxon>
        <taxon>Pseudomonadota</taxon>
        <taxon>Gammaproteobacteria</taxon>
        <taxon>Nevskiales</taxon>
        <taxon>Nevskiaceae</taxon>
        <taxon>Stenotrophobium</taxon>
    </lineage>
</organism>
<dbReference type="RefSeq" id="WP_107940486.1">
    <property type="nucleotide sequence ID" value="NZ_QANS01000004.1"/>
</dbReference>
<dbReference type="Proteomes" id="UP000244248">
    <property type="component" value="Unassembled WGS sequence"/>
</dbReference>
<dbReference type="Pfam" id="PF12697">
    <property type="entry name" value="Abhydrolase_6"/>
    <property type="match status" value="1"/>
</dbReference>